<dbReference type="InterPro" id="IPR025460">
    <property type="entry name" value="DUF4280"/>
</dbReference>
<dbReference type="RefSeq" id="WP_145671034.1">
    <property type="nucleotide sequence ID" value="NZ_VIWO01000005.1"/>
</dbReference>
<proteinExistence type="predicted"/>
<accession>A0A561PP14</accession>
<dbReference type="OrthoDB" id="882303at2"/>
<dbReference type="Proteomes" id="UP000320811">
    <property type="component" value="Unassembled WGS sequence"/>
</dbReference>
<dbReference type="EMBL" id="VIWO01000005">
    <property type="protein sequence ID" value="TWF39855.1"/>
    <property type="molecule type" value="Genomic_DNA"/>
</dbReference>
<organism evidence="1 2">
    <name type="scientific">Chitinophaga polysaccharea</name>
    <dbReference type="NCBI Taxonomy" id="1293035"/>
    <lineage>
        <taxon>Bacteria</taxon>
        <taxon>Pseudomonadati</taxon>
        <taxon>Bacteroidota</taxon>
        <taxon>Chitinophagia</taxon>
        <taxon>Chitinophagales</taxon>
        <taxon>Chitinophagaceae</taxon>
        <taxon>Chitinophaga</taxon>
    </lineage>
</organism>
<keyword evidence="2" id="KW-1185">Reference proteome</keyword>
<dbReference type="SUPFAM" id="SSF53955">
    <property type="entry name" value="Lysozyme-like"/>
    <property type="match status" value="1"/>
</dbReference>
<evidence type="ECO:0000313" key="2">
    <source>
        <dbReference type="Proteomes" id="UP000320811"/>
    </source>
</evidence>
<evidence type="ECO:0000313" key="1">
    <source>
        <dbReference type="EMBL" id="TWF39855.1"/>
    </source>
</evidence>
<comment type="caution">
    <text evidence="1">The sequence shown here is derived from an EMBL/GenBank/DDBJ whole genome shotgun (WGS) entry which is preliminary data.</text>
</comment>
<dbReference type="Pfam" id="PF14107">
    <property type="entry name" value="DUF4280"/>
    <property type="match status" value="1"/>
</dbReference>
<dbReference type="InterPro" id="IPR023346">
    <property type="entry name" value="Lysozyme-like_dom_sf"/>
</dbReference>
<sequence length="1310" mass="145411">MADKHFVVQGATCKCDFAAKTDKLVISGNNRDYINDGDGSEKPIASTKDTGTPLEAKSFGNCSKNNNSTCVPSITAWQQPYEKVTLTNGGKVLTEDSKAVCATAGTACISILFHGQTAAVNSAHFDKVEVETMSALNPMAPKPANRKEMPKVHTIKATVEGRVPALELVSGSQKTDAVKILIVRVDESINFSVKSYFNEAKADKDKVSWKILEGQGFEGAARDFNEAGPTLKMNFDVAGDYRVMAYGNEGDDTRCSLDVKVTVNKLKDHLSVGEGMGRLLKGSEQRIRRGVPVTVNADYEMQPATAEEKKRVSMQVTDQAGNIVAATEPGNDKITFTPDNSAATYKVTATMAADTPDGAPQTVSQDMVSEANGVVAVTNDQQADVIRPGTTMSFKVSEMVYKTQVQDFESSMIKWQLNGHDVGTGSAISLDGRMHFMRPGKYVVEAYVMKADAWDARKGAPAGNHQKDDWRFEVKNNEVVQLEVEGGTTDWIVGKHYTLIAKTLMKYQRELDGPLTWVPNNNSSTEKNAGVYATHAGKFYMTATLGASTKRLEVNAKYAAITRWCFGDKEGVYKPFAGWKETIKALVSCPAAAGEKVNLHILEADKSSFNYIKDLGEATFDANGDIKLDVKTDDLKPLLKKLYEWNEYDVCFGILQRPGGIEFADVKTVEAKGKKFWYPKKESNLRDKETGKYVYIDDTKEVVSVHFYDSKDYPAYKVYKYGEKIKIHIQTRNLGGETLTLQLWENKYKEEDKLALELTGKVDDQEILNIELDTAKLKTGVKAKDDNLRPFYAIIKSTKADKFEFPKEVADKNTFDPKTISYYQHIKLSDGAADLLNKVTKDVAPTVLGEALEKEESSGGCPRCNEKITPATLKKMFPDATPESLQTAADIYNKYMKELGMNTCWNKAHFFAQIMVETGSTLHLKSGESFNWYWKSLIENFGAFQTTEGRAKAELWGRANEKPPHPGVTPENEKNIANYAYGPDAAKGRELGNTQANDGWNFRGKGPIQLTGRTAYDYANTYTKRENADIIADPDLVIKDLKIGVLSSMAFWKWKGLQNAANGNTEVTEKISKKVGKDAVTSDGKSSHAEKKKAFKETTSVVFKVSECLYGIIPAGDNNKYRIDVDLFTYQQIRINKESKQYQFDVYNKNALVKTYVINANEKTLLPFPETGPNWGRFGTRDAGGDNYAAPKVAAAFFGFFYSLPLNGYAGTLYYNDISANDGRNIGHQGHVHGDDMDIRYPGAAPDERYWYDAKAHYPSEEKFVETLENILTIALKWGFNTNYAYKAGIKHTKGVAMSVHQDHFHIGLR</sequence>
<protein>
    <submittedName>
        <fullName evidence="1">Putative chitinase</fullName>
    </submittedName>
</protein>
<name>A0A561PP14_9BACT</name>
<gene>
    <name evidence="1" type="ORF">FHW36_105295</name>
</gene>
<reference evidence="1 2" key="1">
    <citation type="submission" date="2019-06" db="EMBL/GenBank/DDBJ databases">
        <title>Sorghum-associated microbial communities from plants grown in Nebraska, USA.</title>
        <authorList>
            <person name="Schachtman D."/>
        </authorList>
    </citation>
    <scope>NUCLEOTIDE SEQUENCE [LARGE SCALE GENOMIC DNA]</scope>
    <source>
        <strain evidence="1 2">1209</strain>
    </source>
</reference>
<dbReference type="Gene3D" id="1.10.530.10">
    <property type="match status" value="1"/>
</dbReference>